<dbReference type="SUPFAM" id="SSF52540">
    <property type="entry name" value="P-loop containing nucleoside triphosphate hydrolases"/>
    <property type="match status" value="1"/>
</dbReference>
<comment type="caution">
    <text evidence="1">The sequence shown here is derived from an EMBL/GenBank/DDBJ whole genome shotgun (WGS) entry which is preliminary data.</text>
</comment>
<name>A0A327W5L3_9BACT</name>
<dbReference type="GO" id="GO:0006281">
    <property type="term" value="P:DNA repair"/>
    <property type="evidence" value="ECO:0007669"/>
    <property type="project" value="TreeGrafter"/>
</dbReference>
<protein>
    <submittedName>
        <fullName evidence="1">Putative kinase</fullName>
    </submittedName>
</protein>
<keyword evidence="1" id="KW-0418">Kinase</keyword>
<dbReference type="GO" id="GO:0046404">
    <property type="term" value="F:ATP-dependent polydeoxyribonucleotide 5'-hydroxyl-kinase activity"/>
    <property type="evidence" value="ECO:0007669"/>
    <property type="project" value="TreeGrafter"/>
</dbReference>
<dbReference type="GO" id="GO:0003690">
    <property type="term" value="F:double-stranded DNA binding"/>
    <property type="evidence" value="ECO:0007669"/>
    <property type="project" value="TreeGrafter"/>
</dbReference>
<dbReference type="AlphaFoldDB" id="A0A327W5L3"/>
<dbReference type="Pfam" id="PF13671">
    <property type="entry name" value="AAA_33"/>
    <property type="match status" value="1"/>
</dbReference>
<dbReference type="RefSeq" id="WP_111592275.1">
    <property type="nucleotide sequence ID" value="NZ_QLMA01000003.1"/>
</dbReference>
<dbReference type="Proteomes" id="UP000249819">
    <property type="component" value="Unassembled WGS sequence"/>
</dbReference>
<evidence type="ECO:0000313" key="1">
    <source>
        <dbReference type="EMBL" id="RAJ83640.1"/>
    </source>
</evidence>
<gene>
    <name evidence="1" type="ORF">CLV59_103611</name>
</gene>
<accession>A0A327W5L3</accession>
<dbReference type="PANTHER" id="PTHR12083:SF9">
    <property type="entry name" value="BIFUNCTIONAL POLYNUCLEOTIDE PHOSPHATASE_KINASE"/>
    <property type="match status" value="1"/>
</dbReference>
<organism evidence="1 2">
    <name type="scientific">Chitinophaga dinghuensis</name>
    <dbReference type="NCBI Taxonomy" id="1539050"/>
    <lineage>
        <taxon>Bacteria</taxon>
        <taxon>Pseudomonadati</taxon>
        <taxon>Bacteroidota</taxon>
        <taxon>Chitinophagia</taxon>
        <taxon>Chitinophagales</taxon>
        <taxon>Chitinophagaceae</taxon>
        <taxon>Chitinophaga</taxon>
    </lineage>
</organism>
<dbReference type="OrthoDB" id="8564590at2"/>
<proteinExistence type="predicted"/>
<keyword evidence="2" id="KW-1185">Reference proteome</keyword>
<evidence type="ECO:0000313" key="2">
    <source>
        <dbReference type="Proteomes" id="UP000249819"/>
    </source>
</evidence>
<dbReference type="Gene3D" id="3.40.50.300">
    <property type="entry name" value="P-loop containing nucleotide triphosphate hydrolases"/>
    <property type="match status" value="1"/>
</dbReference>
<sequence length="148" mass="17232">MEAIIFCGIQATGKSSFYQRHFFATHVRISLDLLNTRHREDVFLEACLRTSQKFVIDNTNTTVADRAKYIALAQQYNYQIKCYYFQSNLEEALARNNNRTGKALIPEAGVRGAYKRLQIPSPAEGFHEMYYVSINENNFEIKPWQHEI</sequence>
<keyword evidence="1" id="KW-0808">Transferase</keyword>
<reference evidence="1 2" key="1">
    <citation type="submission" date="2018-06" db="EMBL/GenBank/DDBJ databases">
        <title>Genomic Encyclopedia of Archaeal and Bacterial Type Strains, Phase II (KMG-II): from individual species to whole genera.</title>
        <authorList>
            <person name="Goeker M."/>
        </authorList>
    </citation>
    <scope>NUCLEOTIDE SEQUENCE [LARGE SCALE GENOMIC DNA]</scope>
    <source>
        <strain evidence="1 2">DSM 29821</strain>
    </source>
</reference>
<dbReference type="EMBL" id="QLMA01000003">
    <property type="protein sequence ID" value="RAJ83640.1"/>
    <property type="molecule type" value="Genomic_DNA"/>
</dbReference>
<dbReference type="PANTHER" id="PTHR12083">
    <property type="entry name" value="BIFUNCTIONAL POLYNUCLEOTIDE PHOSPHATASE/KINASE"/>
    <property type="match status" value="1"/>
</dbReference>
<dbReference type="InterPro" id="IPR027417">
    <property type="entry name" value="P-loop_NTPase"/>
</dbReference>
<dbReference type="GO" id="GO:0046403">
    <property type="term" value="F:polynucleotide 3'-phosphatase activity"/>
    <property type="evidence" value="ECO:0007669"/>
    <property type="project" value="TreeGrafter"/>
</dbReference>